<dbReference type="EMBL" id="JALLAZ020001086">
    <property type="protein sequence ID" value="KAL3781038.1"/>
    <property type="molecule type" value="Genomic_DNA"/>
</dbReference>
<sequence>MTRDNLALVFGGESTSTRAAAPSPSPMVVVEAPIGSAVVPPSDDDGGTTVVRDDRAATGTCSTREHASSSSSSSSSSDAATRRRPPEDRSTNTPRGRNPSSTSVDTSASAYHPTSDPPQFGLAVGSMVPRRPPSRGSRPGDERSRGGAGVPTEAGSWQGEVEDEGGDVDGDEIANRSEEGEDEEGPSTAADARREEEEDQDQEECRQLKSEADAACRRVGRRYDALVKFASGHPRGEYGEFVEFLLMGGGMSEGAGESGDEYLADMMNEDFYDENSACRKLWNDNLNL</sequence>
<keyword evidence="3" id="KW-1185">Reference proteome</keyword>
<feature type="compositionally biased region" description="Low complexity" evidence="1">
    <location>
        <begin position="68"/>
        <end position="77"/>
    </location>
</feature>
<comment type="caution">
    <text evidence="2">The sequence shown here is derived from an EMBL/GenBank/DDBJ whole genome shotgun (WGS) entry which is preliminary data.</text>
</comment>
<feature type="compositionally biased region" description="Acidic residues" evidence="1">
    <location>
        <begin position="160"/>
        <end position="172"/>
    </location>
</feature>
<accession>A0ABD3P0T2</accession>
<dbReference type="Proteomes" id="UP001530315">
    <property type="component" value="Unassembled WGS sequence"/>
</dbReference>
<reference evidence="2 3" key="1">
    <citation type="submission" date="2024-10" db="EMBL/GenBank/DDBJ databases">
        <title>Updated reference genomes for cyclostephanoid diatoms.</title>
        <authorList>
            <person name="Roberts W.R."/>
            <person name="Alverson A.J."/>
        </authorList>
    </citation>
    <scope>NUCLEOTIDE SEQUENCE [LARGE SCALE GENOMIC DNA]</scope>
    <source>
        <strain evidence="2 3">AJA276-08</strain>
    </source>
</reference>
<feature type="region of interest" description="Disordered" evidence="1">
    <location>
        <begin position="1"/>
        <end position="209"/>
    </location>
</feature>
<evidence type="ECO:0000313" key="2">
    <source>
        <dbReference type="EMBL" id="KAL3781038.1"/>
    </source>
</evidence>
<feature type="compositionally biased region" description="Polar residues" evidence="1">
    <location>
        <begin position="91"/>
        <end position="109"/>
    </location>
</feature>
<dbReference type="AlphaFoldDB" id="A0ABD3P0T2"/>
<evidence type="ECO:0000256" key="1">
    <source>
        <dbReference type="SAM" id="MobiDB-lite"/>
    </source>
</evidence>
<proteinExistence type="predicted"/>
<evidence type="ECO:0000313" key="3">
    <source>
        <dbReference type="Proteomes" id="UP001530315"/>
    </source>
</evidence>
<gene>
    <name evidence="2" type="ORF">ACHAW5_004240</name>
</gene>
<feature type="non-terminal residue" evidence="2">
    <location>
        <position position="288"/>
    </location>
</feature>
<protein>
    <submittedName>
        <fullName evidence="2">Uncharacterized protein</fullName>
    </submittedName>
</protein>
<name>A0ABD3P0T2_9STRA</name>
<feature type="compositionally biased region" description="Basic and acidic residues" evidence="1">
    <location>
        <begin position="80"/>
        <end position="90"/>
    </location>
</feature>
<organism evidence="2 3">
    <name type="scientific">Stephanodiscus triporus</name>
    <dbReference type="NCBI Taxonomy" id="2934178"/>
    <lineage>
        <taxon>Eukaryota</taxon>
        <taxon>Sar</taxon>
        <taxon>Stramenopiles</taxon>
        <taxon>Ochrophyta</taxon>
        <taxon>Bacillariophyta</taxon>
        <taxon>Coscinodiscophyceae</taxon>
        <taxon>Thalassiosirophycidae</taxon>
        <taxon>Stephanodiscales</taxon>
        <taxon>Stephanodiscaceae</taxon>
        <taxon>Stephanodiscus</taxon>
    </lineage>
</organism>